<organism evidence="2">
    <name type="scientific">hydrocarbon metagenome</name>
    <dbReference type="NCBI Taxonomy" id="938273"/>
    <lineage>
        <taxon>unclassified sequences</taxon>
        <taxon>metagenomes</taxon>
        <taxon>ecological metagenomes</taxon>
    </lineage>
</organism>
<keyword evidence="1" id="KW-0812">Transmembrane</keyword>
<evidence type="ECO:0000313" key="2">
    <source>
        <dbReference type="EMBL" id="KUG23961.1"/>
    </source>
</evidence>
<protein>
    <submittedName>
        <fullName evidence="2">Uncharacterized protein</fullName>
    </submittedName>
</protein>
<gene>
    <name evidence="2" type="ORF">ASZ90_006234</name>
</gene>
<keyword evidence="1" id="KW-0472">Membrane</keyword>
<keyword evidence="1" id="KW-1133">Transmembrane helix</keyword>
<dbReference type="AlphaFoldDB" id="A0A0W8FT91"/>
<name>A0A0W8FT91_9ZZZZ</name>
<sequence length="91" mass="9729">MKKTLATTIVTAAVVLLTATFGFAEYAATGATNFPYFQLGCLILGGLVIVSLKRKYEKMYVGEVVGAFALYTILMALFTNPVIEAVKTLVG</sequence>
<accession>A0A0W8FT91</accession>
<reference evidence="2" key="1">
    <citation type="journal article" date="2015" name="Proc. Natl. Acad. Sci. U.S.A.">
        <title>Networks of energetic and metabolic interactions define dynamics in microbial communities.</title>
        <authorList>
            <person name="Embree M."/>
            <person name="Liu J.K."/>
            <person name="Al-Bassam M.M."/>
            <person name="Zengler K."/>
        </authorList>
    </citation>
    <scope>NUCLEOTIDE SEQUENCE</scope>
</reference>
<evidence type="ECO:0000256" key="1">
    <source>
        <dbReference type="SAM" id="Phobius"/>
    </source>
</evidence>
<feature type="transmembrane region" description="Helical" evidence="1">
    <location>
        <begin position="34"/>
        <end position="52"/>
    </location>
</feature>
<feature type="transmembrane region" description="Helical" evidence="1">
    <location>
        <begin position="64"/>
        <end position="83"/>
    </location>
</feature>
<comment type="caution">
    <text evidence="2">The sequence shown here is derived from an EMBL/GenBank/DDBJ whole genome shotgun (WGS) entry which is preliminary data.</text>
</comment>
<dbReference type="EMBL" id="LNQE01000875">
    <property type="protein sequence ID" value="KUG23961.1"/>
    <property type="molecule type" value="Genomic_DNA"/>
</dbReference>
<proteinExistence type="predicted"/>